<keyword evidence="4 11" id="KW-0732">Signal</keyword>
<dbReference type="SMART" id="SM00108">
    <property type="entry name" value="B_lectin"/>
    <property type="match status" value="1"/>
</dbReference>
<keyword evidence="6" id="KW-0472">Membrane</keyword>
<evidence type="ECO:0000256" key="5">
    <source>
        <dbReference type="ARBA" id="ARBA00022989"/>
    </source>
</evidence>
<evidence type="ECO:0000259" key="12">
    <source>
        <dbReference type="PROSITE" id="PS50927"/>
    </source>
</evidence>
<keyword evidence="14" id="KW-0418">Kinase</keyword>
<dbReference type="Gene3D" id="1.10.510.10">
    <property type="entry name" value="Transferase(Phosphotransferase) domain 1"/>
    <property type="match status" value="1"/>
</dbReference>
<proteinExistence type="predicted"/>
<dbReference type="InterPro" id="IPR036426">
    <property type="entry name" value="Bulb-type_lectin_dom_sf"/>
</dbReference>
<comment type="subcellular location">
    <subcellularLocation>
        <location evidence="1">Membrane</location>
        <topology evidence="1">Single-pass type I membrane protein</topology>
    </subcellularLocation>
</comment>
<name>A0A833V0V1_9POAL</name>
<dbReference type="GO" id="GO:0048544">
    <property type="term" value="P:recognition of pollen"/>
    <property type="evidence" value="ECO:0007669"/>
    <property type="project" value="InterPro"/>
</dbReference>
<dbReference type="InterPro" id="IPR021820">
    <property type="entry name" value="S-locus_recpt_kinase_C"/>
</dbReference>
<dbReference type="CDD" id="cd00028">
    <property type="entry name" value="B_lectin"/>
    <property type="match status" value="1"/>
</dbReference>
<dbReference type="InterPro" id="IPR001480">
    <property type="entry name" value="Bulb-type_lectin_dom"/>
</dbReference>
<dbReference type="OrthoDB" id="643280at2759"/>
<dbReference type="CDD" id="cd01098">
    <property type="entry name" value="PAN_AP_plant"/>
    <property type="match status" value="1"/>
</dbReference>
<comment type="catalytic activity">
    <reaction evidence="9">
        <text>L-threonyl-[protein] + ATP = O-phospho-L-threonyl-[protein] + ADP + H(+)</text>
        <dbReference type="Rhea" id="RHEA:46608"/>
        <dbReference type="Rhea" id="RHEA-COMP:11060"/>
        <dbReference type="Rhea" id="RHEA-COMP:11605"/>
        <dbReference type="ChEBI" id="CHEBI:15378"/>
        <dbReference type="ChEBI" id="CHEBI:30013"/>
        <dbReference type="ChEBI" id="CHEBI:30616"/>
        <dbReference type="ChEBI" id="CHEBI:61977"/>
        <dbReference type="ChEBI" id="CHEBI:456216"/>
        <dbReference type="EC" id="2.7.11.1"/>
    </reaction>
</comment>
<comment type="caution">
    <text evidence="14">The sequence shown here is derived from an EMBL/GenBank/DDBJ whole genome shotgun (WGS) entry which is preliminary data.</text>
</comment>
<dbReference type="Pfam" id="PF11883">
    <property type="entry name" value="DUF3403"/>
    <property type="match status" value="1"/>
</dbReference>
<keyword evidence="5" id="KW-1133">Transmembrane helix</keyword>
<feature type="domain" description="Bulb-type lectin" evidence="12">
    <location>
        <begin position="42"/>
        <end position="162"/>
    </location>
</feature>
<dbReference type="GO" id="GO:0030246">
    <property type="term" value="F:carbohydrate binding"/>
    <property type="evidence" value="ECO:0007669"/>
    <property type="project" value="UniProtKB-KW"/>
</dbReference>
<dbReference type="PANTHER" id="PTHR32444">
    <property type="entry name" value="BULB-TYPE LECTIN DOMAIN-CONTAINING PROTEIN"/>
    <property type="match status" value="1"/>
</dbReference>
<dbReference type="Pfam" id="PF08276">
    <property type="entry name" value="PAN_2"/>
    <property type="match status" value="1"/>
</dbReference>
<gene>
    <name evidence="14" type="ORF">FCM35_KLT13202</name>
</gene>
<keyword evidence="8 14" id="KW-0675">Receptor</keyword>
<dbReference type="PROSITE" id="PS50948">
    <property type="entry name" value="PAN"/>
    <property type="match status" value="1"/>
</dbReference>
<keyword evidence="15" id="KW-1185">Reference proteome</keyword>
<sequence>MSSHIYIHVMRRRLLYFSYSLLLIFLLLPHWVVGDQSSTTTKGTLSQTGSLSDGQTLISLNNTFELGFFGLNGSSYRYVGIWYHKIAYLTPVWIANRNNPLVDKSGVLLFNNNGELVITDVRGGSFTVAYGLGRNNVEATILDSGNLVLREISNLSSIIWQSFDYPTNTWLPGMKLGVIEGQNRLITSWRSSIDPAAGDFSFGLDPKKTGTFLIWKEDKVIWTSGRWQEIPEFSALHFNFVSNSEEMYYTYSSTNFSRFVIDSGQIEEIAWLDSPHDQWILFWAQPRTNCDVYNMCGAFGLCDPNNVRFCTCVQGFTPASQSDWNNGDTSGGCIRQSNLECSTSPVNITFLATPVAYTLPPNSKAVINAEGIEQCEAVCLGECNCTVYAFSEICYVWYGDIIDVKANITASVLYFRENASSLASAGKHSQDQLLQVGDYAGYRNNNQLELEHGIDGEITLWKTEEKDVQAWDLWKEERWFQLVDQSFVNNCPTKEVRRCIHVALTCVQDNATDRPTMSEVVTMLGNDSMNLPEPKQPAFFKVRVAIGDDIDRDLNKSCSVNIVTNSIPDGR</sequence>
<dbReference type="SUPFAM" id="SSF56112">
    <property type="entry name" value="Protein kinase-like (PK-like)"/>
    <property type="match status" value="1"/>
</dbReference>
<keyword evidence="3" id="KW-0812">Transmembrane</keyword>
<dbReference type="GO" id="GO:0016020">
    <property type="term" value="C:membrane"/>
    <property type="evidence" value="ECO:0007669"/>
    <property type="project" value="UniProtKB-SubCell"/>
</dbReference>
<dbReference type="EC" id="2.7.11.1" evidence="2"/>
<dbReference type="Gene3D" id="2.90.10.10">
    <property type="entry name" value="Bulb-type lectin domain"/>
    <property type="match status" value="1"/>
</dbReference>
<evidence type="ECO:0000256" key="4">
    <source>
        <dbReference type="ARBA" id="ARBA00022729"/>
    </source>
</evidence>
<evidence type="ECO:0000256" key="11">
    <source>
        <dbReference type="SAM" id="SignalP"/>
    </source>
</evidence>
<feature type="signal peptide" evidence="11">
    <location>
        <begin position="1"/>
        <end position="34"/>
    </location>
</feature>
<dbReference type="Proteomes" id="UP000623129">
    <property type="component" value="Unassembled WGS sequence"/>
</dbReference>
<dbReference type="InterPro" id="IPR000858">
    <property type="entry name" value="S_locus_glycoprot_dom"/>
</dbReference>
<dbReference type="AlphaFoldDB" id="A0A833V0V1"/>
<evidence type="ECO:0000256" key="10">
    <source>
        <dbReference type="ARBA" id="ARBA00048679"/>
    </source>
</evidence>
<dbReference type="InterPro" id="IPR003609">
    <property type="entry name" value="Pan_app"/>
</dbReference>
<evidence type="ECO:0000256" key="8">
    <source>
        <dbReference type="ARBA" id="ARBA00023170"/>
    </source>
</evidence>
<keyword evidence="14" id="KW-0808">Transferase</keyword>
<comment type="catalytic activity">
    <reaction evidence="10">
        <text>L-seryl-[protein] + ATP = O-phospho-L-seryl-[protein] + ADP + H(+)</text>
        <dbReference type="Rhea" id="RHEA:17989"/>
        <dbReference type="Rhea" id="RHEA-COMP:9863"/>
        <dbReference type="Rhea" id="RHEA-COMP:11604"/>
        <dbReference type="ChEBI" id="CHEBI:15378"/>
        <dbReference type="ChEBI" id="CHEBI:29999"/>
        <dbReference type="ChEBI" id="CHEBI:30616"/>
        <dbReference type="ChEBI" id="CHEBI:83421"/>
        <dbReference type="ChEBI" id="CHEBI:456216"/>
        <dbReference type="EC" id="2.7.11.1"/>
    </reaction>
</comment>
<organism evidence="14 15">
    <name type="scientific">Carex littledalei</name>
    <dbReference type="NCBI Taxonomy" id="544730"/>
    <lineage>
        <taxon>Eukaryota</taxon>
        <taxon>Viridiplantae</taxon>
        <taxon>Streptophyta</taxon>
        <taxon>Embryophyta</taxon>
        <taxon>Tracheophyta</taxon>
        <taxon>Spermatophyta</taxon>
        <taxon>Magnoliopsida</taxon>
        <taxon>Liliopsida</taxon>
        <taxon>Poales</taxon>
        <taxon>Cyperaceae</taxon>
        <taxon>Cyperoideae</taxon>
        <taxon>Cariceae</taxon>
        <taxon>Carex</taxon>
        <taxon>Carex subgen. Euthyceras</taxon>
    </lineage>
</organism>
<evidence type="ECO:0000256" key="2">
    <source>
        <dbReference type="ARBA" id="ARBA00012513"/>
    </source>
</evidence>
<dbReference type="SMART" id="SM00473">
    <property type="entry name" value="PAN_AP"/>
    <property type="match status" value="1"/>
</dbReference>
<evidence type="ECO:0000313" key="15">
    <source>
        <dbReference type="Proteomes" id="UP000623129"/>
    </source>
</evidence>
<evidence type="ECO:0000256" key="6">
    <source>
        <dbReference type="ARBA" id="ARBA00023136"/>
    </source>
</evidence>
<keyword evidence="7" id="KW-1015">Disulfide bond</keyword>
<dbReference type="InterPro" id="IPR011009">
    <property type="entry name" value="Kinase-like_dom_sf"/>
</dbReference>
<dbReference type="PANTHER" id="PTHR32444:SF235">
    <property type="entry name" value="OS01G0783900 PROTEIN"/>
    <property type="match status" value="1"/>
</dbReference>
<evidence type="ECO:0000256" key="7">
    <source>
        <dbReference type="ARBA" id="ARBA00023157"/>
    </source>
</evidence>
<evidence type="ECO:0000256" key="1">
    <source>
        <dbReference type="ARBA" id="ARBA00004479"/>
    </source>
</evidence>
<dbReference type="Pfam" id="PF00954">
    <property type="entry name" value="S_locus_glycop"/>
    <property type="match status" value="1"/>
</dbReference>
<feature type="domain" description="Apple" evidence="13">
    <location>
        <begin position="341"/>
        <end position="419"/>
    </location>
</feature>
<accession>A0A833V0V1</accession>
<keyword evidence="14" id="KW-0430">Lectin</keyword>
<evidence type="ECO:0000256" key="9">
    <source>
        <dbReference type="ARBA" id="ARBA00047899"/>
    </source>
</evidence>
<reference evidence="14" key="1">
    <citation type="submission" date="2020-01" db="EMBL/GenBank/DDBJ databases">
        <title>Genome sequence of Kobresia littledalei, the first chromosome-level genome in the family Cyperaceae.</title>
        <authorList>
            <person name="Qu G."/>
        </authorList>
    </citation>
    <scope>NUCLEOTIDE SEQUENCE</scope>
    <source>
        <strain evidence="14">C.B.Clarke</strain>
        <tissue evidence="14">Leaf</tissue>
    </source>
</reference>
<dbReference type="GO" id="GO:0051707">
    <property type="term" value="P:response to other organism"/>
    <property type="evidence" value="ECO:0007669"/>
    <property type="project" value="UniProtKB-ARBA"/>
</dbReference>
<dbReference type="GO" id="GO:0004674">
    <property type="term" value="F:protein serine/threonine kinase activity"/>
    <property type="evidence" value="ECO:0007669"/>
    <property type="project" value="UniProtKB-EC"/>
</dbReference>
<evidence type="ECO:0000256" key="3">
    <source>
        <dbReference type="ARBA" id="ARBA00022692"/>
    </source>
</evidence>
<evidence type="ECO:0000259" key="13">
    <source>
        <dbReference type="PROSITE" id="PS50948"/>
    </source>
</evidence>
<protein>
    <recommendedName>
        <fullName evidence="2">non-specific serine/threonine protein kinase</fullName>
        <ecNumber evidence="2">2.7.11.1</ecNumber>
    </recommendedName>
</protein>
<feature type="chain" id="PRO_5032653494" description="non-specific serine/threonine protein kinase" evidence="11">
    <location>
        <begin position="35"/>
        <end position="571"/>
    </location>
</feature>
<dbReference type="SUPFAM" id="SSF51110">
    <property type="entry name" value="alpha-D-mannose-specific plant lectins"/>
    <property type="match status" value="1"/>
</dbReference>
<evidence type="ECO:0000313" key="14">
    <source>
        <dbReference type="EMBL" id="KAF3322061.1"/>
    </source>
</evidence>
<dbReference type="PROSITE" id="PS50927">
    <property type="entry name" value="BULB_LECTIN"/>
    <property type="match status" value="1"/>
</dbReference>
<dbReference type="Pfam" id="PF01453">
    <property type="entry name" value="B_lectin"/>
    <property type="match status" value="1"/>
</dbReference>
<dbReference type="EMBL" id="SWLB01000025">
    <property type="protein sequence ID" value="KAF3322061.1"/>
    <property type="molecule type" value="Genomic_DNA"/>
</dbReference>